<keyword evidence="1" id="KW-0418">Kinase</keyword>
<dbReference type="EMBL" id="JAHHHV010000077">
    <property type="protein sequence ID" value="MBW4467463.1"/>
    <property type="molecule type" value="Genomic_DNA"/>
</dbReference>
<evidence type="ECO:0000313" key="3">
    <source>
        <dbReference type="EMBL" id="MBW4467463.1"/>
    </source>
</evidence>
<keyword evidence="1" id="KW-0723">Serine/threonine-protein kinase</keyword>
<sequence length="165" mass="18770">MPLSGLPCWKTSQPVSFSRLNPGQTTRIKTNTDLHQLGQVLEWFEQFDQPQIPRTVWLQCQLALAEGFTNAVRHAHADKPVETPIEVEVMLRDGAIELRIWDCGSGFDLEHRLDSLPEPENQQHSGGRGLKIIQQTADVMDYEAVEADRNCLLIVKHYPTDHYPT</sequence>
<reference evidence="3" key="1">
    <citation type="submission" date="2021-05" db="EMBL/GenBank/DDBJ databases">
        <authorList>
            <person name="Pietrasiak N."/>
            <person name="Ward R."/>
            <person name="Stajich J.E."/>
            <person name="Kurbessoian T."/>
        </authorList>
    </citation>
    <scope>NUCLEOTIDE SEQUENCE</scope>
    <source>
        <strain evidence="3">GSE-TBD4-15B</strain>
    </source>
</reference>
<comment type="caution">
    <text evidence="3">The sequence shown here is derived from an EMBL/GenBank/DDBJ whole genome shotgun (WGS) entry which is preliminary data.</text>
</comment>
<dbReference type="InterPro" id="IPR050267">
    <property type="entry name" value="Anti-sigma-factor_SerPK"/>
</dbReference>
<keyword evidence="3" id="KW-0067">ATP-binding</keyword>
<evidence type="ECO:0000259" key="2">
    <source>
        <dbReference type="Pfam" id="PF13581"/>
    </source>
</evidence>
<evidence type="ECO:0000313" key="4">
    <source>
        <dbReference type="Proteomes" id="UP000707356"/>
    </source>
</evidence>
<dbReference type="GO" id="GO:0005524">
    <property type="term" value="F:ATP binding"/>
    <property type="evidence" value="ECO:0007669"/>
    <property type="project" value="UniProtKB-KW"/>
</dbReference>
<dbReference type="InterPro" id="IPR036890">
    <property type="entry name" value="HATPase_C_sf"/>
</dbReference>
<proteinExistence type="predicted"/>
<dbReference type="PANTHER" id="PTHR35526">
    <property type="entry name" value="ANTI-SIGMA-F FACTOR RSBW-RELATED"/>
    <property type="match status" value="1"/>
</dbReference>
<dbReference type="SUPFAM" id="SSF55874">
    <property type="entry name" value="ATPase domain of HSP90 chaperone/DNA topoisomerase II/histidine kinase"/>
    <property type="match status" value="1"/>
</dbReference>
<dbReference type="Pfam" id="PF13581">
    <property type="entry name" value="HATPase_c_2"/>
    <property type="match status" value="1"/>
</dbReference>
<accession>A0A951PEC9</accession>
<protein>
    <submittedName>
        <fullName evidence="3">ATP-binding protein</fullName>
    </submittedName>
</protein>
<keyword evidence="3" id="KW-0547">Nucleotide-binding</keyword>
<reference evidence="3" key="2">
    <citation type="journal article" date="2022" name="Microbiol. Resour. Announc.">
        <title>Metagenome Sequencing to Explore Phylogenomics of Terrestrial Cyanobacteria.</title>
        <authorList>
            <person name="Ward R.D."/>
            <person name="Stajich J.E."/>
            <person name="Johansen J.R."/>
            <person name="Huntemann M."/>
            <person name="Clum A."/>
            <person name="Foster B."/>
            <person name="Foster B."/>
            <person name="Roux S."/>
            <person name="Palaniappan K."/>
            <person name="Varghese N."/>
            <person name="Mukherjee S."/>
            <person name="Reddy T.B.K."/>
            <person name="Daum C."/>
            <person name="Copeland A."/>
            <person name="Chen I.A."/>
            <person name="Ivanova N.N."/>
            <person name="Kyrpides N.C."/>
            <person name="Shapiro N."/>
            <person name="Eloe-Fadrosh E.A."/>
            <person name="Pietrasiak N."/>
        </authorList>
    </citation>
    <scope>NUCLEOTIDE SEQUENCE</scope>
    <source>
        <strain evidence="3">GSE-TBD4-15B</strain>
    </source>
</reference>
<dbReference type="Proteomes" id="UP000707356">
    <property type="component" value="Unassembled WGS sequence"/>
</dbReference>
<keyword evidence="1" id="KW-0808">Transferase</keyword>
<dbReference type="CDD" id="cd16936">
    <property type="entry name" value="HATPase_RsbW-like"/>
    <property type="match status" value="1"/>
</dbReference>
<name>A0A951PEC9_9CYAN</name>
<feature type="domain" description="Histidine kinase/HSP90-like ATPase" evidence="2">
    <location>
        <begin position="32"/>
        <end position="156"/>
    </location>
</feature>
<gene>
    <name evidence="3" type="ORF">KME07_18710</name>
</gene>
<dbReference type="AlphaFoldDB" id="A0A951PEC9"/>
<dbReference type="Gene3D" id="3.30.565.10">
    <property type="entry name" value="Histidine kinase-like ATPase, C-terminal domain"/>
    <property type="match status" value="1"/>
</dbReference>
<evidence type="ECO:0000256" key="1">
    <source>
        <dbReference type="ARBA" id="ARBA00022527"/>
    </source>
</evidence>
<dbReference type="GO" id="GO:0004674">
    <property type="term" value="F:protein serine/threonine kinase activity"/>
    <property type="evidence" value="ECO:0007669"/>
    <property type="project" value="UniProtKB-KW"/>
</dbReference>
<dbReference type="PANTHER" id="PTHR35526:SF3">
    <property type="entry name" value="ANTI-SIGMA-F FACTOR RSBW"/>
    <property type="match status" value="1"/>
</dbReference>
<organism evidence="3 4">
    <name type="scientific">Pegethrix bostrychoides GSE-TBD4-15B</name>
    <dbReference type="NCBI Taxonomy" id="2839662"/>
    <lineage>
        <taxon>Bacteria</taxon>
        <taxon>Bacillati</taxon>
        <taxon>Cyanobacteriota</taxon>
        <taxon>Cyanophyceae</taxon>
        <taxon>Oculatellales</taxon>
        <taxon>Oculatellaceae</taxon>
        <taxon>Pegethrix</taxon>
    </lineage>
</organism>
<dbReference type="InterPro" id="IPR003594">
    <property type="entry name" value="HATPase_dom"/>
</dbReference>